<reference evidence="2 3" key="1">
    <citation type="submission" date="2017-03" db="EMBL/GenBank/DDBJ databases">
        <title>Genome Survey of Euroglyphus maynei.</title>
        <authorList>
            <person name="Arlian L.G."/>
            <person name="Morgan M.S."/>
            <person name="Rider S.D."/>
        </authorList>
    </citation>
    <scope>NUCLEOTIDE SEQUENCE [LARGE SCALE GENOMIC DNA]</scope>
    <source>
        <strain evidence="2">Arlian Lab</strain>
        <tissue evidence="2">Whole body</tissue>
    </source>
</reference>
<dbReference type="AlphaFoldDB" id="A0A1Y3BRG4"/>
<feature type="region of interest" description="Disordered" evidence="1">
    <location>
        <begin position="15"/>
        <end position="36"/>
    </location>
</feature>
<evidence type="ECO:0000313" key="2">
    <source>
        <dbReference type="EMBL" id="OTF83591.1"/>
    </source>
</evidence>
<feature type="compositionally biased region" description="Polar residues" evidence="1">
    <location>
        <begin position="15"/>
        <end position="31"/>
    </location>
</feature>
<gene>
    <name evidence="2" type="ORF">BLA29_007641</name>
</gene>
<organism evidence="2 3">
    <name type="scientific">Euroglyphus maynei</name>
    <name type="common">Mayne's house dust mite</name>
    <dbReference type="NCBI Taxonomy" id="6958"/>
    <lineage>
        <taxon>Eukaryota</taxon>
        <taxon>Metazoa</taxon>
        <taxon>Ecdysozoa</taxon>
        <taxon>Arthropoda</taxon>
        <taxon>Chelicerata</taxon>
        <taxon>Arachnida</taxon>
        <taxon>Acari</taxon>
        <taxon>Acariformes</taxon>
        <taxon>Sarcoptiformes</taxon>
        <taxon>Astigmata</taxon>
        <taxon>Psoroptidia</taxon>
        <taxon>Analgoidea</taxon>
        <taxon>Pyroglyphidae</taxon>
        <taxon>Pyroglyphinae</taxon>
        <taxon>Euroglyphus</taxon>
    </lineage>
</organism>
<comment type="caution">
    <text evidence="2">The sequence shown here is derived from an EMBL/GenBank/DDBJ whole genome shotgun (WGS) entry which is preliminary data.</text>
</comment>
<protein>
    <submittedName>
        <fullName evidence="2">Uncharacterized protein</fullName>
    </submittedName>
</protein>
<proteinExistence type="predicted"/>
<accession>A0A1Y3BRG4</accession>
<name>A0A1Y3BRG4_EURMA</name>
<keyword evidence="3" id="KW-1185">Reference proteome</keyword>
<evidence type="ECO:0000313" key="3">
    <source>
        <dbReference type="Proteomes" id="UP000194236"/>
    </source>
</evidence>
<evidence type="ECO:0000256" key="1">
    <source>
        <dbReference type="SAM" id="MobiDB-lite"/>
    </source>
</evidence>
<dbReference type="EMBL" id="MUJZ01003026">
    <property type="protein sequence ID" value="OTF83591.1"/>
    <property type="molecule type" value="Genomic_DNA"/>
</dbReference>
<dbReference type="Proteomes" id="UP000194236">
    <property type="component" value="Unassembled WGS sequence"/>
</dbReference>
<sequence length="83" mass="9276">MLDIIHSTRNHGYNSSCPTITTGTVQPTNESMGIGEEPGHMRLLFFQRTSITHGSCDINVYAEKIARSIHLLLENESNRFGTK</sequence>